<keyword evidence="2" id="KW-1185">Reference proteome</keyword>
<dbReference type="AlphaFoldDB" id="A0A388K2I4"/>
<dbReference type="EMBL" id="BFEA01000048">
    <property type="protein sequence ID" value="GBG64229.1"/>
    <property type="molecule type" value="Genomic_DNA"/>
</dbReference>
<organism evidence="1 2">
    <name type="scientific">Chara braunii</name>
    <name type="common">Braun's stonewort</name>
    <dbReference type="NCBI Taxonomy" id="69332"/>
    <lineage>
        <taxon>Eukaryota</taxon>
        <taxon>Viridiplantae</taxon>
        <taxon>Streptophyta</taxon>
        <taxon>Charophyceae</taxon>
        <taxon>Charales</taxon>
        <taxon>Characeae</taxon>
        <taxon>Chara</taxon>
    </lineage>
</organism>
<gene>
    <name evidence="1" type="ORF">CBR_g41150</name>
</gene>
<evidence type="ECO:0000313" key="2">
    <source>
        <dbReference type="Proteomes" id="UP000265515"/>
    </source>
</evidence>
<protein>
    <submittedName>
        <fullName evidence="1">Uncharacterized protein</fullName>
    </submittedName>
</protein>
<name>A0A388K2I4_CHABU</name>
<reference evidence="1 2" key="1">
    <citation type="journal article" date="2018" name="Cell">
        <title>The Chara Genome: Secondary Complexity and Implications for Plant Terrestrialization.</title>
        <authorList>
            <person name="Nishiyama T."/>
            <person name="Sakayama H."/>
            <person name="Vries J.D."/>
            <person name="Buschmann H."/>
            <person name="Saint-Marcoux D."/>
            <person name="Ullrich K.K."/>
            <person name="Haas F.B."/>
            <person name="Vanderstraeten L."/>
            <person name="Becker D."/>
            <person name="Lang D."/>
            <person name="Vosolsobe S."/>
            <person name="Rombauts S."/>
            <person name="Wilhelmsson P.K.I."/>
            <person name="Janitza P."/>
            <person name="Kern R."/>
            <person name="Heyl A."/>
            <person name="Rumpler F."/>
            <person name="Villalobos L.I.A.C."/>
            <person name="Clay J.M."/>
            <person name="Skokan R."/>
            <person name="Toyoda A."/>
            <person name="Suzuki Y."/>
            <person name="Kagoshima H."/>
            <person name="Schijlen E."/>
            <person name="Tajeshwar N."/>
            <person name="Catarino B."/>
            <person name="Hetherington A.J."/>
            <person name="Saltykova A."/>
            <person name="Bonnot C."/>
            <person name="Breuninger H."/>
            <person name="Symeonidi A."/>
            <person name="Radhakrishnan G.V."/>
            <person name="Van Nieuwerburgh F."/>
            <person name="Deforce D."/>
            <person name="Chang C."/>
            <person name="Karol K.G."/>
            <person name="Hedrich R."/>
            <person name="Ulvskov P."/>
            <person name="Glockner G."/>
            <person name="Delwiche C.F."/>
            <person name="Petrasek J."/>
            <person name="Van de Peer Y."/>
            <person name="Friml J."/>
            <person name="Beilby M."/>
            <person name="Dolan L."/>
            <person name="Kohara Y."/>
            <person name="Sugano S."/>
            <person name="Fujiyama A."/>
            <person name="Delaux P.-M."/>
            <person name="Quint M."/>
            <person name="TheiBen G."/>
            <person name="Hagemann M."/>
            <person name="Harholt J."/>
            <person name="Dunand C."/>
            <person name="Zachgo S."/>
            <person name="Langdale J."/>
            <person name="Maumus F."/>
            <person name="Straeten D.V.D."/>
            <person name="Gould S.B."/>
            <person name="Rensing S.A."/>
        </authorList>
    </citation>
    <scope>NUCLEOTIDE SEQUENCE [LARGE SCALE GENOMIC DNA]</scope>
    <source>
        <strain evidence="1 2">S276</strain>
    </source>
</reference>
<comment type="caution">
    <text evidence="1">The sequence shown here is derived from an EMBL/GenBank/DDBJ whole genome shotgun (WGS) entry which is preliminary data.</text>
</comment>
<accession>A0A388K2I4</accession>
<dbReference type="Proteomes" id="UP000265515">
    <property type="component" value="Unassembled WGS sequence"/>
</dbReference>
<proteinExistence type="predicted"/>
<evidence type="ECO:0000313" key="1">
    <source>
        <dbReference type="EMBL" id="GBG64229.1"/>
    </source>
</evidence>
<sequence>MGQLGLTDGADEGVVEMIASRCQRGEGVLAQGLTQAAILEGAAPSDELRRRAESWLSEIEDIQWRMQQIVGRLSSAAQTVAVADWGGSAPAIWLENKCEQLETLLRQIEEDSELEPFVDWQRAEAIIKSCNLIFDQGADFCAALKERLVTEAWREAEVSNLVTLYSGEYTSSTASTAPMITTSNTITVEALALIAETLHGTEKLDNLTSAKGTTTITAAKMKEVAPPYIMAASFVKEELEDRNTSVKTRTTLSTNTTSMTTMNIPSTAIASMNILTVGRPTEEVGQVEWLVYILHGGKSSICPLFPAVFLRTVYPGLVHVAACLMVFPFTRLAGQQGRWEEGPAWWLGMINYKGRWGERGLWMREGVG</sequence>
<dbReference type="Gramene" id="GBG64229">
    <property type="protein sequence ID" value="GBG64229"/>
    <property type="gene ID" value="CBR_g41150"/>
</dbReference>